<dbReference type="SUPFAM" id="SSF56672">
    <property type="entry name" value="DNA/RNA polymerases"/>
    <property type="match status" value="1"/>
</dbReference>
<reference evidence="2 3" key="1">
    <citation type="journal article" date="2014" name="BMC Genomics">
        <title>Genome and secretome analysis of the hemibiotrophic fungal pathogen, Moniliophthora roreri, which causes frosty pod rot disease of cacao: mechanisms of the biotrophic and necrotrophic phases.</title>
        <authorList>
            <person name="Meinhardt L.W."/>
            <person name="Costa G.G.L."/>
            <person name="Thomazella D.P.T."/>
            <person name="Teixeira P.J.P.L."/>
            <person name="Carazzolle M.F."/>
            <person name="Schuster S.C."/>
            <person name="Carlson J.E."/>
            <person name="Guiltinan M.J."/>
            <person name="Mieczkowski P."/>
            <person name="Farmer A."/>
            <person name="Ramaraj T."/>
            <person name="Crozier J."/>
            <person name="Davis R.E."/>
            <person name="Shao J."/>
            <person name="Melnick R.L."/>
            <person name="Pereira G.A.G."/>
            <person name="Bailey B.A."/>
        </authorList>
    </citation>
    <scope>NUCLEOTIDE SEQUENCE [LARGE SCALE GENOMIC DNA]</scope>
    <source>
        <strain evidence="2 3">MCA 2997</strain>
    </source>
</reference>
<dbReference type="OrthoDB" id="1750432at2759"/>
<keyword evidence="3" id="KW-1185">Reference proteome</keyword>
<dbReference type="KEGG" id="mrr:Moror_16576"/>
<dbReference type="PANTHER" id="PTHR24559:SF444">
    <property type="entry name" value="REVERSE TRANSCRIPTASE DOMAIN-CONTAINING PROTEIN"/>
    <property type="match status" value="1"/>
</dbReference>
<comment type="caution">
    <text evidence="2">The sequence shown here is derived from an EMBL/GenBank/DDBJ whole genome shotgun (WGS) entry which is preliminary data.</text>
</comment>
<dbReference type="Gene3D" id="3.10.10.10">
    <property type="entry name" value="HIV Type 1 Reverse Transcriptase, subunit A, domain 1"/>
    <property type="match status" value="1"/>
</dbReference>
<dbReference type="InterPro" id="IPR043128">
    <property type="entry name" value="Rev_trsase/Diguanyl_cyclase"/>
</dbReference>
<dbReference type="CDD" id="cd01647">
    <property type="entry name" value="RT_LTR"/>
    <property type="match status" value="1"/>
</dbReference>
<dbReference type="PANTHER" id="PTHR24559">
    <property type="entry name" value="TRANSPOSON TY3-I GAG-POL POLYPROTEIN"/>
    <property type="match status" value="1"/>
</dbReference>
<name>V2WJY3_MONRO</name>
<dbReference type="PROSITE" id="PS50878">
    <property type="entry name" value="RT_POL"/>
    <property type="match status" value="1"/>
</dbReference>
<protein>
    <recommendedName>
        <fullName evidence="1">Reverse transcriptase domain-containing protein</fullName>
    </recommendedName>
</protein>
<dbReference type="Proteomes" id="UP000017559">
    <property type="component" value="Unassembled WGS sequence"/>
</dbReference>
<feature type="domain" description="Reverse transcriptase" evidence="1">
    <location>
        <begin position="50"/>
        <end position="231"/>
    </location>
</feature>
<proteinExistence type="predicted"/>
<dbReference type="EMBL" id="AWSO01002908">
    <property type="protein sequence ID" value="ESK80861.1"/>
    <property type="molecule type" value="Genomic_DNA"/>
</dbReference>
<gene>
    <name evidence="2" type="ORF">Moror_16576</name>
</gene>
<organism evidence="2 3">
    <name type="scientific">Moniliophthora roreri (strain MCA 2997)</name>
    <name type="common">Cocoa frosty pod rot fungus</name>
    <name type="synonym">Crinipellis roreri</name>
    <dbReference type="NCBI Taxonomy" id="1381753"/>
    <lineage>
        <taxon>Eukaryota</taxon>
        <taxon>Fungi</taxon>
        <taxon>Dikarya</taxon>
        <taxon>Basidiomycota</taxon>
        <taxon>Agaricomycotina</taxon>
        <taxon>Agaricomycetes</taxon>
        <taxon>Agaricomycetidae</taxon>
        <taxon>Agaricales</taxon>
        <taxon>Marasmiineae</taxon>
        <taxon>Marasmiaceae</taxon>
        <taxon>Moniliophthora</taxon>
    </lineage>
</organism>
<evidence type="ECO:0000259" key="1">
    <source>
        <dbReference type="PROSITE" id="PS50878"/>
    </source>
</evidence>
<dbReference type="HOGENOM" id="CLU_000384_33_7_1"/>
<evidence type="ECO:0000313" key="2">
    <source>
        <dbReference type="EMBL" id="ESK80861.1"/>
    </source>
</evidence>
<dbReference type="InterPro" id="IPR053134">
    <property type="entry name" value="RNA-dir_DNA_polymerase"/>
</dbReference>
<evidence type="ECO:0000313" key="3">
    <source>
        <dbReference type="Proteomes" id="UP000017559"/>
    </source>
</evidence>
<dbReference type="AlphaFoldDB" id="V2WJY3"/>
<dbReference type="InterPro" id="IPR043502">
    <property type="entry name" value="DNA/RNA_pol_sf"/>
</dbReference>
<dbReference type="InterPro" id="IPR000477">
    <property type="entry name" value="RT_dom"/>
</dbReference>
<dbReference type="Gene3D" id="3.30.70.270">
    <property type="match status" value="1"/>
</dbReference>
<dbReference type="Pfam" id="PF00078">
    <property type="entry name" value="RVT_1"/>
    <property type="match status" value="1"/>
</dbReference>
<sequence>MPLDQTGLPPLQAINHEILLIDENKTYPWQAVHVPKKFRDQWIEKRDAYLKTSRWKHTTSTNAVPIMFIPKPKNPTKLQIVVDLRARNDNTKKMASPLLDIQAILNKVAAHKYRTMMDLDGAYEQLRVHSNHVDQTTVTTPDRNLVSLVVQQGDCHTPAFFQALMNHIFSSYIGHFMYVYLDDIVMFSNSLAEHMRHVKLIIDILKQEKLYLSKPKLQILAPEIDILGHIVDENGIKMDPNKVDSIANWKPPMSRELLHRFLGAYGYLADNVD</sequence>
<accession>V2WJY3</accession>